<feature type="region of interest" description="Disordered" evidence="6">
    <location>
        <begin position="19"/>
        <end position="71"/>
    </location>
</feature>
<dbReference type="AlphaFoldDB" id="A0A8C4Q382"/>
<dbReference type="Gene3D" id="3.30.1490.20">
    <property type="entry name" value="ATP-grasp fold, A domain"/>
    <property type="match status" value="1"/>
</dbReference>
<dbReference type="InterPro" id="IPR019735">
    <property type="entry name" value="Synapsin_CS"/>
</dbReference>
<dbReference type="InterPro" id="IPR020898">
    <property type="entry name" value="Synapsin_ATP-bd_dom"/>
</dbReference>
<reference evidence="9" key="2">
    <citation type="submission" date="2025-09" db="UniProtKB">
        <authorList>
            <consortium name="Ensembl"/>
        </authorList>
    </citation>
    <scope>IDENTIFICATION</scope>
</reference>
<evidence type="ECO:0000313" key="10">
    <source>
        <dbReference type="Proteomes" id="UP000694388"/>
    </source>
</evidence>
<reference evidence="9" key="1">
    <citation type="submission" date="2025-08" db="UniProtKB">
        <authorList>
            <consortium name="Ensembl"/>
        </authorList>
    </citation>
    <scope>IDENTIFICATION</scope>
</reference>
<evidence type="ECO:0000256" key="1">
    <source>
        <dbReference type="ARBA" id="ARBA00004234"/>
    </source>
</evidence>
<dbReference type="InterPro" id="IPR001359">
    <property type="entry name" value="Synapsin"/>
</dbReference>
<keyword evidence="5" id="KW-0968">Cytoplasmic vesicle</keyword>
<dbReference type="InterPro" id="IPR013815">
    <property type="entry name" value="ATP_grasp_subdomain_1"/>
</dbReference>
<feature type="domain" description="Synapsin pre-ATP-grasp" evidence="7">
    <location>
        <begin position="95"/>
        <end position="197"/>
    </location>
</feature>
<keyword evidence="3" id="KW-0597">Phosphoprotein</keyword>
<dbReference type="GO" id="GO:0030672">
    <property type="term" value="C:synaptic vesicle membrane"/>
    <property type="evidence" value="ECO:0007669"/>
    <property type="project" value="TreeGrafter"/>
</dbReference>
<evidence type="ECO:0000256" key="4">
    <source>
        <dbReference type="ARBA" id="ARBA00023018"/>
    </source>
</evidence>
<dbReference type="OMA" id="CANIFGG"/>
<keyword evidence="4" id="KW-0770">Synapse</keyword>
<dbReference type="Gene3D" id="3.40.50.20">
    <property type="match status" value="1"/>
</dbReference>
<feature type="compositionally biased region" description="Polar residues" evidence="6">
    <location>
        <begin position="460"/>
        <end position="506"/>
    </location>
</feature>
<dbReference type="Proteomes" id="UP000694388">
    <property type="component" value="Unplaced"/>
</dbReference>
<feature type="compositionally biased region" description="Low complexity" evidence="6">
    <location>
        <begin position="36"/>
        <end position="71"/>
    </location>
</feature>
<dbReference type="SUPFAM" id="SSF52440">
    <property type="entry name" value="PreATP-grasp domain"/>
    <property type="match status" value="1"/>
</dbReference>
<evidence type="ECO:0000313" key="9">
    <source>
        <dbReference type="Ensembl" id="ENSEBUP00000009176.1"/>
    </source>
</evidence>
<evidence type="ECO:0000259" key="7">
    <source>
        <dbReference type="Pfam" id="PF02078"/>
    </source>
</evidence>
<name>A0A8C4Q382_EPTBU</name>
<dbReference type="FunFam" id="3.30.1490.20:FF:000008">
    <property type="entry name" value="Synapsin I"/>
    <property type="match status" value="1"/>
</dbReference>
<feature type="compositionally biased region" description="Polar residues" evidence="6">
    <location>
        <begin position="531"/>
        <end position="545"/>
    </location>
</feature>
<keyword evidence="10" id="KW-1185">Reference proteome</keyword>
<dbReference type="PROSITE" id="PS00416">
    <property type="entry name" value="SYNAPSIN_2"/>
    <property type="match status" value="1"/>
</dbReference>
<dbReference type="PROSITE" id="PS00415">
    <property type="entry name" value="SYNAPSIN_1"/>
    <property type="match status" value="1"/>
</dbReference>
<dbReference type="PANTHER" id="PTHR10841">
    <property type="entry name" value="SYNAPSIN"/>
    <property type="match status" value="1"/>
</dbReference>
<dbReference type="Gene3D" id="3.30.470.20">
    <property type="entry name" value="ATP-grasp fold, B domain"/>
    <property type="match status" value="1"/>
</dbReference>
<dbReference type="InterPro" id="IPR016185">
    <property type="entry name" value="PreATP-grasp_dom_sf"/>
</dbReference>
<comment type="similarity">
    <text evidence="2">Belongs to the synapsin family.</text>
</comment>
<feature type="domain" description="Synapsin ATP-binding" evidence="8">
    <location>
        <begin position="199"/>
        <end position="401"/>
    </location>
</feature>
<protein>
    <submittedName>
        <fullName evidence="9">Synapsin IIa</fullName>
    </submittedName>
</protein>
<feature type="region of interest" description="Disordered" evidence="6">
    <location>
        <begin position="454"/>
        <end position="563"/>
    </location>
</feature>
<dbReference type="InterPro" id="IPR020897">
    <property type="entry name" value="Synapsin_pre-ATP-grasp_dom"/>
</dbReference>
<sequence length="577" mass="62270">MNFLRRRLSDSNFMANLPNGYMMDLQRPEDQDQVVPPASAPASTSPDHRAPQIQPQSAQSTTPSSSTSGGFFSSLSQAVKHTSVFGGHGSSGPASKKPKVLLVIDDSKTEWAKIFHGKKVLEDFDIRVEQAEFSELNLAAYVDGGCIVDLQLVRNNTKVVRSIKPDFVLIRQHALNMASGQDNRGILLGLQYGGVPSMNSLQAACAFCDKPWVFSQLVEMYKQLGAEKFPLIEQTFYSSHHAMQTTPPSFPAVVKIGHAHAGMGKVKVENAQDFEDTAGLVALAKTYATSEPFVDSKYDIRIQKIGQNYKAYMRTSICGSWKANTGSAMLEQIAMVERYKLWVDTCANIFGGLDICAVKAVHGKDGKDYIIELMDSAMPLMGEHRDEDKQQIAELVIGRMNELLSAHEEVREDQAQAGAKAGAQASPVQAPMQQPQGCLQYILDCNGSSEGGIQKGAAAQTKSSPIHATDSVMTKDQQSPAKGSAQTAQNPPGSSGAPQKGSSPKTQQPRPSKRRSGSSASSSEQKSQPQLNKSQSLTSTLSTRESGAGIGQASTPEETKAESIRSLRMSFASLFSD</sequence>
<dbReference type="FunFam" id="3.40.50.20:FF:000008">
    <property type="entry name" value="Synapsin III"/>
    <property type="match status" value="1"/>
</dbReference>
<dbReference type="GO" id="GO:0007269">
    <property type="term" value="P:neurotransmitter secretion"/>
    <property type="evidence" value="ECO:0007669"/>
    <property type="project" value="InterPro"/>
</dbReference>
<dbReference type="GO" id="GO:0005524">
    <property type="term" value="F:ATP binding"/>
    <property type="evidence" value="ECO:0007669"/>
    <property type="project" value="InterPro"/>
</dbReference>
<dbReference type="Ensembl" id="ENSEBUT00000009696.1">
    <property type="protein sequence ID" value="ENSEBUP00000009176.1"/>
    <property type="gene ID" value="ENSEBUG00000005918.1"/>
</dbReference>
<evidence type="ECO:0000256" key="2">
    <source>
        <dbReference type="ARBA" id="ARBA00008243"/>
    </source>
</evidence>
<dbReference type="PANTHER" id="PTHR10841:SF17">
    <property type="entry name" value="SYNAPSIN"/>
    <property type="match status" value="1"/>
</dbReference>
<dbReference type="Pfam" id="PF10581">
    <property type="entry name" value="Synapsin_N"/>
    <property type="match status" value="1"/>
</dbReference>
<proteinExistence type="inferred from homology"/>
<dbReference type="SUPFAM" id="SSF56059">
    <property type="entry name" value="Glutathione synthetase ATP-binding domain-like"/>
    <property type="match status" value="1"/>
</dbReference>
<dbReference type="Pfam" id="PF02750">
    <property type="entry name" value="Synapsin_C"/>
    <property type="match status" value="1"/>
</dbReference>
<dbReference type="GeneTree" id="ENSGT00940000156062"/>
<dbReference type="InterPro" id="IPR019736">
    <property type="entry name" value="Synapsin_P_site"/>
</dbReference>
<evidence type="ECO:0000259" key="8">
    <source>
        <dbReference type="Pfam" id="PF02750"/>
    </source>
</evidence>
<dbReference type="PRINTS" id="PR01368">
    <property type="entry name" value="SYNAPSIN"/>
</dbReference>
<evidence type="ECO:0000256" key="6">
    <source>
        <dbReference type="SAM" id="MobiDB-lite"/>
    </source>
</evidence>
<dbReference type="Pfam" id="PF02078">
    <property type="entry name" value="Synapsin"/>
    <property type="match status" value="1"/>
</dbReference>
<organism evidence="9 10">
    <name type="scientific">Eptatretus burgeri</name>
    <name type="common">Inshore hagfish</name>
    <dbReference type="NCBI Taxonomy" id="7764"/>
    <lineage>
        <taxon>Eukaryota</taxon>
        <taxon>Metazoa</taxon>
        <taxon>Chordata</taxon>
        <taxon>Craniata</taxon>
        <taxon>Vertebrata</taxon>
        <taxon>Cyclostomata</taxon>
        <taxon>Myxini</taxon>
        <taxon>Myxiniformes</taxon>
        <taxon>Myxinidae</taxon>
        <taxon>Eptatretinae</taxon>
        <taxon>Eptatretus</taxon>
    </lineage>
</organism>
<comment type="subcellular location">
    <subcellularLocation>
        <location evidence="1">Cytoplasmic vesicle</location>
        <location evidence="1">Secretory vesicle</location>
        <location evidence="1">Synaptic vesicle</location>
    </subcellularLocation>
</comment>
<accession>A0A8C4Q382</accession>
<dbReference type="FunFam" id="3.30.470.20:FF:000042">
    <property type="entry name" value="Synapsin III"/>
    <property type="match status" value="1"/>
</dbReference>
<feature type="compositionally biased region" description="Low complexity" evidence="6">
    <location>
        <begin position="517"/>
        <end position="530"/>
    </location>
</feature>
<evidence type="ECO:0000256" key="3">
    <source>
        <dbReference type="ARBA" id="ARBA00022553"/>
    </source>
</evidence>
<evidence type="ECO:0000256" key="5">
    <source>
        <dbReference type="ARBA" id="ARBA00023329"/>
    </source>
</evidence>